<gene>
    <name evidence="9" type="ORF">PACLA_8A065406</name>
</gene>
<comment type="caution">
    <text evidence="9">The sequence shown here is derived from an EMBL/GenBank/DDBJ whole genome shotgun (WGS) entry which is preliminary data.</text>
</comment>
<dbReference type="Pfam" id="PF04055">
    <property type="entry name" value="Radical_SAM"/>
    <property type="match status" value="1"/>
</dbReference>
<dbReference type="InterPro" id="IPR051196">
    <property type="entry name" value="RSAD2/Viperin_antiviral"/>
</dbReference>
<dbReference type="CDD" id="cd01335">
    <property type="entry name" value="Radical_SAM"/>
    <property type="match status" value="1"/>
</dbReference>
<keyword evidence="6" id="KW-0411">Iron-sulfur</keyword>
<dbReference type="EMBL" id="CACRXK020004929">
    <property type="protein sequence ID" value="CAB4004537.1"/>
    <property type="molecule type" value="Genomic_DNA"/>
</dbReference>
<dbReference type="PANTHER" id="PTHR21339">
    <property type="entry name" value="RADICAL S-ADENOSYL METHIONINE DOMAIN-CONTAINING PROTEIN 2"/>
    <property type="match status" value="1"/>
</dbReference>
<keyword evidence="7" id="KW-0051">Antiviral defense</keyword>
<dbReference type="AlphaFoldDB" id="A0A7D9IAW9"/>
<evidence type="ECO:0000256" key="4">
    <source>
        <dbReference type="ARBA" id="ARBA00022723"/>
    </source>
</evidence>
<evidence type="ECO:0000256" key="1">
    <source>
        <dbReference type="ARBA" id="ARBA00001966"/>
    </source>
</evidence>
<organism evidence="9 10">
    <name type="scientific">Paramuricea clavata</name>
    <name type="common">Red gorgonian</name>
    <name type="synonym">Violescent sea-whip</name>
    <dbReference type="NCBI Taxonomy" id="317549"/>
    <lineage>
        <taxon>Eukaryota</taxon>
        <taxon>Metazoa</taxon>
        <taxon>Cnidaria</taxon>
        <taxon>Anthozoa</taxon>
        <taxon>Octocorallia</taxon>
        <taxon>Malacalcyonacea</taxon>
        <taxon>Plexauridae</taxon>
        <taxon>Paramuricea</taxon>
    </lineage>
</organism>
<accession>A0A7D9IAW9</accession>
<dbReference type="InterPro" id="IPR013785">
    <property type="entry name" value="Aldolase_TIM"/>
</dbReference>
<evidence type="ECO:0000256" key="2">
    <source>
        <dbReference type="ARBA" id="ARBA00022485"/>
    </source>
</evidence>
<keyword evidence="4" id="KW-0479">Metal-binding</keyword>
<dbReference type="InterPro" id="IPR007197">
    <property type="entry name" value="rSAM"/>
</dbReference>
<dbReference type="InterPro" id="IPR058240">
    <property type="entry name" value="rSAM_sf"/>
</dbReference>
<keyword evidence="10" id="KW-1185">Reference proteome</keyword>
<reference evidence="9" key="1">
    <citation type="submission" date="2020-04" db="EMBL/GenBank/DDBJ databases">
        <authorList>
            <person name="Alioto T."/>
            <person name="Alioto T."/>
            <person name="Gomez Garrido J."/>
        </authorList>
    </citation>
    <scope>NUCLEOTIDE SEQUENCE</scope>
    <source>
        <strain evidence="9">A484AB</strain>
    </source>
</reference>
<evidence type="ECO:0000256" key="6">
    <source>
        <dbReference type="ARBA" id="ARBA00023014"/>
    </source>
</evidence>
<dbReference type="Gene3D" id="3.20.20.70">
    <property type="entry name" value="Aldolase class I"/>
    <property type="match status" value="1"/>
</dbReference>
<dbReference type="SUPFAM" id="SSF102114">
    <property type="entry name" value="Radical SAM enzymes"/>
    <property type="match status" value="1"/>
</dbReference>
<evidence type="ECO:0000256" key="5">
    <source>
        <dbReference type="ARBA" id="ARBA00023004"/>
    </source>
</evidence>
<keyword evidence="3" id="KW-0949">S-adenosyl-L-methionine</keyword>
<dbReference type="GO" id="GO:0003824">
    <property type="term" value="F:catalytic activity"/>
    <property type="evidence" value="ECO:0007669"/>
    <property type="project" value="InterPro"/>
</dbReference>
<protein>
    <submittedName>
        <fullName evidence="9">Radical S-adenosyl methionine domain-containing 2</fullName>
    </submittedName>
</protein>
<keyword evidence="2" id="KW-0004">4Fe-4S</keyword>
<dbReference type="OrthoDB" id="549750at2759"/>
<dbReference type="GO" id="GO:0051539">
    <property type="term" value="F:4 iron, 4 sulfur cluster binding"/>
    <property type="evidence" value="ECO:0007669"/>
    <property type="project" value="UniProtKB-KW"/>
</dbReference>
<keyword evidence="5" id="KW-0408">Iron</keyword>
<sequence length="147" mass="17303">MQKINFSGGEPFIEGRQGKFVGEMVRYCKHELGLSVSIVSNGSLIKEQWFKDYGEYLDILAISCDSFDEEVNIKIGRHHPKQRHLDILRRVRDWCTKYHVAFKINTVVNSYNKDEDMSEAITELNPIRWKDLPEEEIWFSMRKYGSP</sequence>
<evidence type="ECO:0000256" key="7">
    <source>
        <dbReference type="ARBA" id="ARBA00023118"/>
    </source>
</evidence>
<dbReference type="GO" id="GO:0046872">
    <property type="term" value="F:metal ion binding"/>
    <property type="evidence" value="ECO:0007669"/>
    <property type="project" value="UniProtKB-KW"/>
</dbReference>
<feature type="domain" description="Radical SAM core" evidence="8">
    <location>
        <begin position="3"/>
        <end position="120"/>
    </location>
</feature>
<dbReference type="GO" id="GO:0051607">
    <property type="term" value="P:defense response to virus"/>
    <property type="evidence" value="ECO:0007669"/>
    <property type="project" value="UniProtKB-KW"/>
</dbReference>
<evidence type="ECO:0000259" key="8">
    <source>
        <dbReference type="Pfam" id="PF04055"/>
    </source>
</evidence>
<evidence type="ECO:0000256" key="3">
    <source>
        <dbReference type="ARBA" id="ARBA00022691"/>
    </source>
</evidence>
<dbReference type="Proteomes" id="UP001152795">
    <property type="component" value="Unassembled WGS sequence"/>
</dbReference>
<name>A0A7D9IAW9_PARCT</name>
<proteinExistence type="predicted"/>
<evidence type="ECO:0000313" key="9">
    <source>
        <dbReference type="EMBL" id="CAB4004537.1"/>
    </source>
</evidence>
<evidence type="ECO:0000313" key="10">
    <source>
        <dbReference type="Proteomes" id="UP001152795"/>
    </source>
</evidence>
<comment type="cofactor">
    <cofactor evidence="1">
        <name>[4Fe-4S] cluster</name>
        <dbReference type="ChEBI" id="CHEBI:49883"/>
    </cofactor>
</comment>
<dbReference type="PANTHER" id="PTHR21339:SF0">
    <property type="entry name" value="S-ADENOSYLMETHIONINE-DEPENDENT NUCLEOTIDE DEHYDRATASE RSAD2"/>
    <property type="match status" value="1"/>
</dbReference>